<protein>
    <submittedName>
        <fullName evidence="4">Membrane-bound lytic murein transglycosylase D</fullName>
    </submittedName>
</protein>
<dbReference type="GO" id="GO:0008933">
    <property type="term" value="F:peptidoglycan lytic transglycosylase activity"/>
    <property type="evidence" value="ECO:0007669"/>
    <property type="project" value="InterPro"/>
</dbReference>
<feature type="compositionally biased region" description="Basic and acidic residues" evidence="2">
    <location>
        <begin position="314"/>
        <end position="336"/>
    </location>
</feature>
<dbReference type="Pfam" id="PF01464">
    <property type="entry name" value="SLT"/>
    <property type="match status" value="1"/>
</dbReference>
<dbReference type="GO" id="GO:0016020">
    <property type="term" value="C:membrane"/>
    <property type="evidence" value="ECO:0007669"/>
    <property type="project" value="InterPro"/>
</dbReference>
<dbReference type="PROSITE" id="PS51257">
    <property type="entry name" value="PROKAR_LIPOPROTEIN"/>
    <property type="match status" value="1"/>
</dbReference>
<dbReference type="Gene3D" id="1.10.530.10">
    <property type="match status" value="1"/>
</dbReference>
<dbReference type="PANTHER" id="PTHR37423:SF2">
    <property type="entry name" value="MEMBRANE-BOUND LYTIC MUREIN TRANSGLYCOSYLASE C"/>
    <property type="match status" value="1"/>
</dbReference>
<dbReference type="OrthoDB" id="9815002at2"/>
<reference evidence="4 5" key="1">
    <citation type="submission" date="2018-10" db="EMBL/GenBank/DDBJ databases">
        <title>Genomic Encyclopedia of Archaeal and Bacterial Type Strains, Phase II (KMG-II): from individual species to whole genera.</title>
        <authorList>
            <person name="Goeker M."/>
        </authorList>
    </citation>
    <scope>NUCLEOTIDE SEQUENCE [LARGE SCALE GENOMIC DNA]</scope>
    <source>
        <strain evidence="4 5">DSM 16510</strain>
    </source>
</reference>
<sequence>MKKLLLLVGTFFLAGCTPTVKEVALYKGKKDIVIVKEGKFLFAEEEDRFINQEAQKLGINFPNRKEVQEHLIYFLRDKRSLEIALKRANLYIPYIKPILEEYGLPEELALLPFIESGFNPFALSRSGAGGIWQLMPFTAKRYGLRVDGKVDERFDLVKSTRAAAQYLKDLHELFGNWELVLAAYNCGEGCVSRRTKGVDFWRSKWALPEQTRKYVPMFFAALLIAKSPHKYGINVDLDSLNIQKKVVDKPEKVRSFVEKLSIKESTFKDLNPHIKGSYIPAGTYVYLPEKVDIKLASAPLITDVPQRVFSKPLPESRRTETKPPERVKEESKETKPRPVKVAKVITPKPVVEVKTKPTLKGKVNRAKKGKTHKKPPERGSERIVIKGVGEDFNVKTKMITLSNGAVLYIKE</sequence>
<dbReference type="RefSeq" id="WP_121011875.1">
    <property type="nucleotide sequence ID" value="NZ_RCCJ01000001.1"/>
</dbReference>
<evidence type="ECO:0000259" key="3">
    <source>
        <dbReference type="Pfam" id="PF01464"/>
    </source>
</evidence>
<evidence type="ECO:0000256" key="2">
    <source>
        <dbReference type="SAM" id="MobiDB-lite"/>
    </source>
</evidence>
<keyword evidence="5" id="KW-1185">Reference proteome</keyword>
<feature type="region of interest" description="Disordered" evidence="2">
    <location>
        <begin position="311"/>
        <end position="338"/>
    </location>
</feature>
<dbReference type="Proteomes" id="UP000267841">
    <property type="component" value="Unassembled WGS sequence"/>
</dbReference>
<dbReference type="SUPFAM" id="SSF53955">
    <property type="entry name" value="Lysozyme-like"/>
    <property type="match status" value="1"/>
</dbReference>
<feature type="domain" description="Transglycosylase SLT" evidence="3">
    <location>
        <begin position="102"/>
        <end position="197"/>
    </location>
</feature>
<comment type="caution">
    <text evidence="4">The sequence shown here is derived from an EMBL/GenBank/DDBJ whole genome shotgun (WGS) entry which is preliminary data.</text>
</comment>
<evidence type="ECO:0000256" key="1">
    <source>
        <dbReference type="ARBA" id="ARBA00007734"/>
    </source>
</evidence>
<evidence type="ECO:0000313" key="4">
    <source>
        <dbReference type="EMBL" id="RLJ71075.1"/>
    </source>
</evidence>
<gene>
    <name evidence="4" type="ORF">BCF55_1367</name>
</gene>
<proteinExistence type="inferred from homology"/>
<name>A0A497XQ38_9AQUI</name>
<dbReference type="CDD" id="cd16894">
    <property type="entry name" value="MltD-like"/>
    <property type="match status" value="1"/>
</dbReference>
<accession>A0A497XQ38</accession>
<dbReference type="AlphaFoldDB" id="A0A497XQ38"/>
<dbReference type="PANTHER" id="PTHR37423">
    <property type="entry name" value="SOLUBLE LYTIC MUREIN TRANSGLYCOSYLASE-RELATED"/>
    <property type="match status" value="1"/>
</dbReference>
<dbReference type="InterPro" id="IPR023346">
    <property type="entry name" value="Lysozyme-like_dom_sf"/>
</dbReference>
<dbReference type="PROSITE" id="PS00922">
    <property type="entry name" value="TRANSGLYCOSYLASE"/>
    <property type="match status" value="1"/>
</dbReference>
<dbReference type="InterPro" id="IPR008258">
    <property type="entry name" value="Transglycosylase_SLT_dom_1"/>
</dbReference>
<organism evidence="4 5">
    <name type="scientific">Hydrogenivirga caldilitoris</name>
    <dbReference type="NCBI Taxonomy" id="246264"/>
    <lineage>
        <taxon>Bacteria</taxon>
        <taxon>Pseudomonadati</taxon>
        <taxon>Aquificota</taxon>
        <taxon>Aquificia</taxon>
        <taxon>Aquificales</taxon>
        <taxon>Aquificaceae</taxon>
        <taxon>Hydrogenivirga</taxon>
    </lineage>
</organism>
<dbReference type="GO" id="GO:0000270">
    <property type="term" value="P:peptidoglycan metabolic process"/>
    <property type="evidence" value="ECO:0007669"/>
    <property type="project" value="InterPro"/>
</dbReference>
<dbReference type="InterPro" id="IPR000189">
    <property type="entry name" value="Transglyc_AS"/>
</dbReference>
<dbReference type="EMBL" id="RCCJ01000001">
    <property type="protein sequence ID" value="RLJ71075.1"/>
    <property type="molecule type" value="Genomic_DNA"/>
</dbReference>
<evidence type="ECO:0000313" key="5">
    <source>
        <dbReference type="Proteomes" id="UP000267841"/>
    </source>
</evidence>
<comment type="similarity">
    <text evidence="1">Belongs to the transglycosylase Slt family.</text>
</comment>